<dbReference type="EMBL" id="JBGBZA010000002">
    <property type="protein sequence ID" value="MEY9316121.1"/>
    <property type="molecule type" value="Genomic_DNA"/>
</dbReference>
<sequence length="77" mass="8597">MKTDKAIWYVSFAMRNPDAGHHRFARQTRTFTTEQDAKAFARTLLVQTQDISAGTINPHIPRRVIAPAAITAWAGDS</sequence>
<evidence type="ECO:0000313" key="4">
    <source>
        <dbReference type="Proteomes" id="UP001565471"/>
    </source>
</evidence>
<protein>
    <submittedName>
        <fullName evidence="1">Uncharacterized protein</fullName>
    </submittedName>
</protein>
<dbReference type="OrthoDB" id="8240001at2"/>
<gene>
    <name evidence="2" type="ORF">ABIF29_002920</name>
    <name evidence="1" type="ORF">JOH49_008074</name>
</gene>
<organism evidence="1 3">
    <name type="scientific">Bradyrhizobium elkanii</name>
    <dbReference type="NCBI Taxonomy" id="29448"/>
    <lineage>
        <taxon>Bacteria</taxon>
        <taxon>Pseudomonadati</taxon>
        <taxon>Pseudomonadota</taxon>
        <taxon>Alphaproteobacteria</taxon>
        <taxon>Hyphomicrobiales</taxon>
        <taxon>Nitrobacteraceae</taxon>
        <taxon>Bradyrhizobium</taxon>
    </lineage>
</organism>
<reference evidence="1" key="1">
    <citation type="submission" date="2021-02" db="EMBL/GenBank/DDBJ databases">
        <title>Genomic Encyclopedia of Type Strains, Phase IV (KMG-V): Genome sequencing to study the core and pangenomes of soil and plant-associated prokaryotes.</title>
        <authorList>
            <person name="Whitman W."/>
        </authorList>
    </citation>
    <scope>NUCLEOTIDE SEQUENCE</scope>
    <source>
        <strain evidence="1">USDA 406</strain>
    </source>
</reference>
<dbReference type="EMBL" id="JAFICZ010000001">
    <property type="protein sequence ID" value="MBP1298321.1"/>
    <property type="molecule type" value="Genomic_DNA"/>
</dbReference>
<evidence type="ECO:0000313" key="1">
    <source>
        <dbReference type="EMBL" id="MBP1298321.1"/>
    </source>
</evidence>
<dbReference type="Proteomes" id="UP000673383">
    <property type="component" value="Unassembled WGS sequence"/>
</dbReference>
<evidence type="ECO:0000313" key="2">
    <source>
        <dbReference type="EMBL" id="MEY9316121.1"/>
    </source>
</evidence>
<dbReference type="GeneID" id="92955478"/>
<dbReference type="RefSeq" id="WP_016848412.1">
    <property type="nucleotide sequence ID" value="NZ_BJNL01000001.1"/>
</dbReference>
<accession>A0A1E3EPN3</accession>
<dbReference type="STRING" id="29448.QU41_34690"/>
<proteinExistence type="predicted"/>
<comment type="caution">
    <text evidence="1">The sequence shown here is derived from an EMBL/GenBank/DDBJ whole genome shotgun (WGS) entry which is preliminary data.</text>
</comment>
<dbReference type="AlphaFoldDB" id="A0A1E3EPN3"/>
<keyword evidence="4" id="KW-1185">Reference proteome</keyword>
<reference evidence="2 4" key="2">
    <citation type="submission" date="2024-07" db="EMBL/GenBank/DDBJ databases">
        <title>Genomic Encyclopedia of Type Strains, Phase V (KMG-V): Genome sequencing to study the core and pangenomes of soil and plant-associated prokaryotes.</title>
        <authorList>
            <person name="Whitman W."/>
        </authorList>
    </citation>
    <scope>NUCLEOTIDE SEQUENCE [LARGE SCALE GENOMIC DNA]</scope>
    <source>
        <strain evidence="2 4">USDA 415</strain>
    </source>
</reference>
<name>A0A1E3EPN3_BRAEL</name>
<dbReference type="Proteomes" id="UP001565471">
    <property type="component" value="Unassembled WGS sequence"/>
</dbReference>
<evidence type="ECO:0000313" key="3">
    <source>
        <dbReference type="Proteomes" id="UP000673383"/>
    </source>
</evidence>
<dbReference type="eggNOG" id="ENOG50315NQ">
    <property type="taxonomic scope" value="Bacteria"/>
</dbReference>